<evidence type="ECO:0000313" key="2">
    <source>
        <dbReference type="Proteomes" id="UP000697127"/>
    </source>
</evidence>
<gene>
    <name evidence="1" type="ORF">C6P40_004194</name>
</gene>
<keyword evidence="2" id="KW-1185">Reference proteome</keyword>
<name>A0A9P6WFX4_9ASCO</name>
<comment type="caution">
    <text evidence="1">The sequence shown here is derived from an EMBL/GenBank/DDBJ whole genome shotgun (WGS) entry which is preliminary data.</text>
</comment>
<dbReference type="Proteomes" id="UP000697127">
    <property type="component" value="Unassembled WGS sequence"/>
</dbReference>
<accession>A0A9P6WFX4</accession>
<sequence>MLYQPFIIDKNNDTKQKSLVYVGISFDIQETLLQIIVTDIYTFCKEFKVNSNFELLKLTYTLNSLTLDDLNISDSIIMKLKLLSKLFKPTIQNDDDSNLLIELNNDLNIITFIHNDFKYKFPIKEMNEIDSLKIIKELYLNLEKYSQFQTNLINRFSNLIKIKDNIINTLSFSYYEKINPIIEKPENLNDILNDLSKIFVRKDILKYFKTDINEEYNKNINNNDNDNILIFDPKWQLVWNKIIEKDDHLSIEEENIQIEEFGESNEDKTTSNLILPQPKVKRKLQGLLRRQQKKKKDKSE</sequence>
<proteinExistence type="predicted"/>
<reference evidence="1" key="1">
    <citation type="submission" date="2020-11" db="EMBL/GenBank/DDBJ databases">
        <title>Kefir isolates.</title>
        <authorList>
            <person name="Marcisauskas S."/>
            <person name="Kim Y."/>
            <person name="Blasche S."/>
        </authorList>
    </citation>
    <scope>NUCLEOTIDE SEQUENCE</scope>
    <source>
        <strain evidence="1">Olga-1</strain>
    </source>
</reference>
<protein>
    <submittedName>
        <fullName evidence="1">Uncharacterized protein</fullName>
    </submittedName>
</protein>
<organism evidence="1 2">
    <name type="scientific">Pichia californica</name>
    <dbReference type="NCBI Taxonomy" id="460514"/>
    <lineage>
        <taxon>Eukaryota</taxon>
        <taxon>Fungi</taxon>
        <taxon>Dikarya</taxon>
        <taxon>Ascomycota</taxon>
        <taxon>Saccharomycotina</taxon>
        <taxon>Pichiomycetes</taxon>
        <taxon>Pichiales</taxon>
        <taxon>Pichiaceae</taxon>
        <taxon>Pichia</taxon>
    </lineage>
</organism>
<dbReference type="EMBL" id="PUHW01000530">
    <property type="protein sequence ID" value="KAG0686410.1"/>
    <property type="molecule type" value="Genomic_DNA"/>
</dbReference>
<dbReference type="AlphaFoldDB" id="A0A9P6WFX4"/>
<evidence type="ECO:0000313" key="1">
    <source>
        <dbReference type="EMBL" id="KAG0686410.1"/>
    </source>
</evidence>